<feature type="domain" description="Rieske" evidence="6">
    <location>
        <begin position="10"/>
        <end position="104"/>
    </location>
</feature>
<evidence type="ECO:0000256" key="3">
    <source>
        <dbReference type="ARBA" id="ARBA00023004"/>
    </source>
</evidence>
<evidence type="ECO:0000256" key="1">
    <source>
        <dbReference type="ARBA" id="ARBA00022714"/>
    </source>
</evidence>
<evidence type="ECO:0000256" key="4">
    <source>
        <dbReference type="ARBA" id="ARBA00023014"/>
    </source>
</evidence>
<dbReference type="PANTHER" id="PTHR21496:SF0">
    <property type="entry name" value="RIESKE DOMAIN-CONTAINING PROTEIN"/>
    <property type="match status" value="1"/>
</dbReference>
<evidence type="ECO:0000259" key="6">
    <source>
        <dbReference type="PROSITE" id="PS51296"/>
    </source>
</evidence>
<keyword evidence="4" id="KW-0411">Iron-sulfur</keyword>
<evidence type="ECO:0000256" key="5">
    <source>
        <dbReference type="ARBA" id="ARBA00034078"/>
    </source>
</evidence>
<dbReference type="AlphaFoldDB" id="A0A1M6YNS8"/>
<gene>
    <name evidence="7" type="ORF">SAMN05444342_3224</name>
</gene>
<evidence type="ECO:0000313" key="8">
    <source>
        <dbReference type="Proteomes" id="UP000184203"/>
    </source>
</evidence>
<dbReference type="OrthoDB" id="246327at2157"/>
<dbReference type="InterPro" id="IPR017941">
    <property type="entry name" value="Rieske_2Fe-2S"/>
</dbReference>
<dbReference type="CDD" id="cd03467">
    <property type="entry name" value="Rieske"/>
    <property type="match status" value="1"/>
</dbReference>
<dbReference type="PANTHER" id="PTHR21496">
    <property type="entry name" value="FERREDOXIN-RELATED"/>
    <property type="match status" value="1"/>
</dbReference>
<dbReference type="EMBL" id="FRAN01000005">
    <property type="protein sequence ID" value="SHL19732.1"/>
    <property type="molecule type" value="Genomic_DNA"/>
</dbReference>
<dbReference type="Pfam" id="PF00355">
    <property type="entry name" value="Rieske"/>
    <property type="match status" value="1"/>
</dbReference>
<name>A0A1M6YNS8_HALPU</name>
<dbReference type="GO" id="GO:0051213">
    <property type="term" value="F:dioxygenase activity"/>
    <property type="evidence" value="ECO:0007669"/>
    <property type="project" value="UniProtKB-KW"/>
</dbReference>
<comment type="cofactor">
    <cofactor evidence="5">
        <name>[2Fe-2S] cluster</name>
        <dbReference type="ChEBI" id="CHEBI:190135"/>
    </cofactor>
</comment>
<keyword evidence="7" id="KW-0223">Dioxygenase</keyword>
<keyword evidence="2" id="KW-0479">Metal-binding</keyword>
<keyword evidence="1" id="KW-0001">2Fe-2S</keyword>
<keyword evidence="7" id="KW-0560">Oxidoreductase</keyword>
<dbReference type="Proteomes" id="UP000184203">
    <property type="component" value="Unassembled WGS sequence"/>
</dbReference>
<dbReference type="PROSITE" id="PS51296">
    <property type="entry name" value="RIESKE"/>
    <property type="match status" value="1"/>
</dbReference>
<keyword evidence="8" id="KW-1185">Reference proteome</keyword>
<dbReference type="GO" id="GO:0046872">
    <property type="term" value="F:metal ion binding"/>
    <property type="evidence" value="ECO:0007669"/>
    <property type="project" value="UniProtKB-KW"/>
</dbReference>
<accession>A0A1M6YNS8</accession>
<reference evidence="8" key="1">
    <citation type="submission" date="2016-11" db="EMBL/GenBank/DDBJ databases">
        <authorList>
            <person name="Varghese N."/>
            <person name="Submissions S."/>
        </authorList>
    </citation>
    <scope>NUCLEOTIDE SEQUENCE [LARGE SCALE GENOMIC DNA]</scope>
    <source>
        <strain evidence="8">DX253</strain>
    </source>
</reference>
<organism evidence="7 8">
    <name type="scientific">Haladaptatus paucihalophilus DX253</name>
    <dbReference type="NCBI Taxonomy" id="797209"/>
    <lineage>
        <taxon>Archaea</taxon>
        <taxon>Methanobacteriati</taxon>
        <taxon>Methanobacteriota</taxon>
        <taxon>Stenosarchaea group</taxon>
        <taxon>Halobacteria</taxon>
        <taxon>Halobacteriales</taxon>
        <taxon>Haladaptataceae</taxon>
        <taxon>Haladaptatus</taxon>
    </lineage>
</organism>
<dbReference type="InterPro" id="IPR036922">
    <property type="entry name" value="Rieske_2Fe-2S_sf"/>
</dbReference>
<keyword evidence="3" id="KW-0408">Iron</keyword>
<dbReference type="GO" id="GO:0051537">
    <property type="term" value="F:2 iron, 2 sulfur cluster binding"/>
    <property type="evidence" value="ECO:0007669"/>
    <property type="project" value="UniProtKB-KW"/>
</dbReference>
<dbReference type="SUPFAM" id="SSF50022">
    <property type="entry name" value="ISP domain"/>
    <property type="match status" value="1"/>
</dbReference>
<evidence type="ECO:0000313" key="7">
    <source>
        <dbReference type="EMBL" id="SHL19732.1"/>
    </source>
</evidence>
<proteinExistence type="predicted"/>
<evidence type="ECO:0000256" key="2">
    <source>
        <dbReference type="ARBA" id="ARBA00022723"/>
    </source>
</evidence>
<protein>
    <submittedName>
        <fullName evidence="7">Ferredoxin subunit of nitrite reductase or a ring-hydroxylating dioxygenase</fullName>
    </submittedName>
</protein>
<sequence>MSSETDHNFQKAIDLEELKEAGRKVISIDDKSLLFFYHESKINCCEPRCPHMGFPLTKGSVDDGILTCHWHHARFELSCGDTFDPFADDVRTYPVEVRDGDVYVQPNPPRDEPPEEHWRNRLEHGLRENISLVVAKSVIGLESEEVPSTVPVELGTEFGTHYRQAGWGRGLTTLGVMTNLLPALRPEDRRRALYVGLTEVADNCSGEPPFFVQEALSTDDVSAERLTEWFRDNIEVRDSDGAERVLRAGITADLDESDIAGMLVAAATDHLYLDTGHRLDFINKAFETLDHIGWERADDVLPSLVPGLTSANRAEENSSWRQPIDVAQLCFDAAEELPDLLEAGEGKTWEEPDDFVDVLLGENPHAIVDAVTDAIENGATATELTRVVTFAAARRVAHFGTSNEFRDWNTVHHTYTYANAVNGLSRRTDAPEVYRGVFDAAMNVYLDRFLNTPPTPIPDPDGDRDPDAALDELMETFEVEADEEVDLAGESTADYLAAGGDADRLKRKLGEALVREDVGFHTRQNVEVAFGQYDALAAERTEESERRARIHLIATARYLSAHTPTRRAGEQTFRIAERLNRGENIHEMD</sequence>
<dbReference type="Gene3D" id="2.102.10.10">
    <property type="entry name" value="Rieske [2Fe-2S] iron-sulphur domain"/>
    <property type="match status" value="1"/>
</dbReference>
<dbReference type="RefSeq" id="WP_026177948.1">
    <property type="nucleotide sequence ID" value="NZ_AEMG01000003.1"/>
</dbReference>